<sequence>MNDKVKKIKTDLQHFCGTEMFFKIPLIGTCFTDGLKYLAKEAECYWLITDASVIAKSLSKRSSFITIDFKRLSEKERLEKQCEAIINYSDGNDKIFETHRYNVTDFPLDELRLFFVDNTLMLPSEY</sequence>
<dbReference type="Pfam" id="PF21781">
    <property type="entry name" value="DUF6876"/>
    <property type="match status" value="1"/>
</dbReference>
<evidence type="ECO:0000313" key="2">
    <source>
        <dbReference type="EMBL" id="GAL65106.1"/>
    </source>
</evidence>
<accession>A0A090VK56</accession>
<evidence type="ECO:0000259" key="1">
    <source>
        <dbReference type="Pfam" id="PF21781"/>
    </source>
</evidence>
<dbReference type="AlphaFoldDB" id="A0A090VK56"/>
<dbReference type="EMBL" id="BBNQ01000035">
    <property type="protein sequence ID" value="GAL65106.1"/>
    <property type="molecule type" value="Genomic_DNA"/>
</dbReference>
<dbReference type="RefSeq" id="WP_042507012.1">
    <property type="nucleotide sequence ID" value="NZ_BBNQ01000035.1"/>
</dbReference>
<dbReference type="InterPro" id="IPR049241">
    <property type="entry name" value="DUF6876"/>
</dbReference>
<comment type="caution">
    <text evidence="2">The sequence shown here is derived from an EMBL/GenBank/DDBJ whole genome shotgun (WGS) entry which is preliminary data.</text>
</comment>
<name>A0A090VK56_9FLAO</name>
<reference evidence="2 3" key="1">
    <citation type="journal article" date="2014" name="Genome Announc.">
        <title>Draft Genome Sequences of Marine Flavobacterium Algibacter lectus Strains SS8 and NR4.</title>
        <authorList>
            <person name="Takatani N."/>
            <person name="Nakanishi M."/>
            <person name="Meirelles P."/>
            <person name="Mino S."/>
            <person name="Suda W."/>
            <person name="Oshima K."/>
            <person name="Hattori M."/>
            <person name="Ohkuma M."/>
            <person name="Hosokawa M."/>
            <person name="Miyashita K."/>
            <person name="Thompson F.L."/>
            <person name="Niwa A."/>
            <person name="Sawabe T."/>
            <person name="Sawabe T."/>
        </authorList>
    </citation>
    <scope>NUCLEOTIDE SEQUENCE [LARGE SCALE GENOMIC DNA]</scope>
    <source>
        <strain evidence="2 3">JCM 19300</strain>
    </source>
</reference>
<feature type="domain" description="DUF6876" evidence="1">
    <location>
        <begin position="7"/>
        <end position="126"/>
    </location>
</feature>
<dbReference type="Proteomes" id="UP000029644">
    <property type="component" value="Unassembled WGS sequence"/>
</dbReference>
<dbReference type="OrthoDB" id="1255124at2"/>
<gene>
    <name evidence="2" type="ORF">JCM19300_4524</name>
</gene>
<evidence type="ECO:0000313" key="3">
    <source>
        <dbReference type="Proteomes" id="UP000029644"/>
    </source>
</evidence>
<proteinExistence type="predicted"/>
<protein>
    <recommendedName>
        <fullName evidence="1">DUF6876 domain-containing protein</fullName>
    </recommendedName>
</protein>
<organism evidence="2 3">
    <name type="scientific">Algibacter lectus</name>
    <dbReference type="NCBI Taxonomy" id="221126"/>
    <lineage>
        <taxon>Bacteria</taxon>
        <taxon>Pseudomonadati</taxon>
        <taxon>Bacteroidota</taxon>
        <taxon>Flavobacteriia</taxon>
        <taxon>Flavobacteriales</taxon>
        <taxon>Flavobacteriaceae</taxon>
        <taxon>Algibacter</taxon>
    </lineage>
</organism>